<dbReference type="AlphaFoldDB" id="A0AAW0AQM0"/>
<organism evidence="1 2">
    <name type="scientific">Paramarasmius palmivorus</name>
    <dbReference type="NCBI Taxonomy" id="297713"/>
    <lineage>
        <taxon>Eukaryota</taxon>
        <taxon>Fungi</taxon>
        <taxon>Dikarya</taxon>
        <taxon>Basidiomycota</taxon>
        <taxon>Agaricomycotina</taxon>
        <taxon>Agaricomycetes</taxon>
        <taxon>Agaricomycetidae</taxon>
        <taxon>Agaricales</taxon>
        <taxon>Marasmiineae</taxon>
        <taxon>Marasmiaceae</taxon>
        <taxon>Paramarasmius</taxon>
    </lineage>
</organism>
<name>A0AAW0AQM0_9AGAR</name>
<feature type="non-terminal residue" evidence="1">
    <location>
        <position position="1"/>
    </location>
</feature>
<gene>
    <name evidence="1" type="ORF">VNI00_019305</name>
</gene>
<sequence>VVNSLLAHFESEGVHPPSNSVANVLKVLLVHPPPLLSDDEIRWLSSTKHFWSFDFIGERKLTDVGYHQHTWGSRECASSAEILGDLAHHEVIKELHFQTDLASPNLCIS</sequence>
<evidence type="ECO:0000313" key="1">
    <source>
        <dbReference type="EMBL" id="KAK7014735.1"/>
    </source>
</evidence>
<evidence type="ECO:0000313" key="2">
    <source>
        <dbReference type="Proteomes" id="UP001383192"/>
    </source>
</evidence>
<accession>A0AAW0AQM0</accession>
<protein>
    <submittedName>
        <fullName evidence="1">Uncharacterized protein</fullName>
    </submittedName>
</protein>
<dbReference type="Proteomes" id="UP001383192">
    <property type="component" value="Unassembled WGS sequence"/>
</dbReference>
<reference evidence="1 2" key="1">
    <citation type="submission" date="2024-01" db="EMBL/GenBank/DDBJ databases">
        <title>A draft genome for a cacao thread blight-causing isolate of Paramarasmius palmivorus.</title>
        <authorList>
            <person name="Baruah I.K."/>
            <person name="Bukari Y."/>
            <person name="Amoako-Attah I."/>
            <person name="Meinhardt L.W."/>
            <person name="Bailey B.A."/>
            <person name="Cohen S.P."/>
        </authorList>
    </citation>
    <scope>NUCLEOTIDE SEQUENCE [LARGE SCALE GENOMIC DNA]</scope>
    <source>
        <strain evidence="1 2">GH-12</strain>
    </source>
</reference>
<dbReference type="EMBL" id="JAYKXP010000354">
    <property type="protein sequence ID" value="KAK7014735.1"/>
    <property type="molecule type" value="Genomic_DNA"/>
</dbReference>
<keyword evidence="2" id="KW-1185">Reference proteome</keyword>
<comment type="caution">
    <text evidence="1">The sequence shown here is derived from an EMBL/GenBank/DDBJ whole genome shotgun (WGS) entry which is preliminary data.</text>
</comment>
<proteinExistence type="predicted"/>